<proteinExistence type="predicted"/>
<dbReference type="Proteomes" id="UP000002051">
    <property type="component" value="Chromosome 3"/>
</dbReference>
<gene>
    <name evidence="1" type="ordered locus">MTR_3g451860</name>
</gene>
<reference evidence="1 3" key="2">
    <citation type="journal article" date="2014" name="BMC Genomics">
        <title>An improved genome release (version Mt4.0) for the model legume Medicago truncatula.</title>
        <authorList>
            <person name="Tang H."/>
            <person name="Krishnakumar V."/>
            <person name="Bidwell S."/>
            <person name="Rosen B."/>
            <person name="Chan A."/>
            <person name="Zhou S."/>
            <person name="Gentzbittel L."/>
            <person name="Childs K.L."/>
            <person name="Yandell M."/>
            <person name="Gundlach H."/>
            <person name="Mayer K.F."/>
            <person name="Schwartz D.C."/>
            <person name="Town C.D."/>
        </authorList>
    </citation>
    <scope>GENOME REANNOTATION</scope>
    <source>
        <strain evidence="1">A17</strain>
        <strain evidence="2 3">cv. Jemalong A17</strain>
    </source>
</reference>
<evidence type="ECO:0000313" key="2">
    <source>
        <dbReference type="EnsemblPlants" id="KEH33738"/>
    </source>
</evidence>
<keyword evidence="3" id="KW-1185">Reference proteome</keyword>
<dbReference type="AlphaFoldDB" id="A0A072UXE5"/>
<name>A0A072UXE5_MEDTR</name>
<reference evidence="2" key="3">
    <citation type="submission" date="2015-04" db="UniProtKB">
        <authorList>
            <consortium name="EnsemblPlants"/>
        </authorList>
    </citation>
    <scope>IDENTIFICATION</scope>
    <source>
        <strain evidence="2">cv. Jemalong A17</strain>
    </source>
</reference>
<organism evidence="1 3">
    <name type="scientific">Medicago truncatula</name>
    <name type="common">Barrel medic</name>
    <name type="synonym">Medicago tribuloides</name>
    <dbReference type="NCBI Taxonomy" id="3880"/>
    <lineage>
        <taxon>Eukaryota</taxon>
        <taxon>Viridiplantae</taxon>
        <taxon>Streptophyta</taxon>
        <taxon>Embryophyta</taxon>
        <taxon>Tracheophyta</taxon>
        <taxon>Spermatophyta</taxon>
        <taxon>Magnoliopsida</taxon>
        <taxon>eudicotyledons</taxon>
        <taxon>Gunneridae</taxon>
        <taxon>Pentapetalae</taxon>
        <taxon>rosids</taxon>
        <taxon>fabids</taxon>
        <taxon>Fabales</taxon>
        <taxon>Fabaceae</taxon>
        <taxon>Papilionoideae</taxon>
        <taxon>50 kb inversion clade</taxon>
        <taxon>NPAAA clade</taxon>
        <taxon>Hologalegina</taxon>
        <taxon>IRL clade</taxon>
        <taxon>Trifolieae</taxon>
        <taxon>Medicago</taxon>
    </lineage>
</organism>
<sequence length="327" mass="37041">MGARKLFECVVLAIFPSFSLRDQVPFSFDSLHELLVGTVKRGTNRASYEYHLKDLDRHDENINLELHRLAPSRVECSYCAYFNKTSQVIGGRGSIGLNFFTTVEVVRSLPLCSTWKNLPTHILAIFDKLKFWSEISKIISRYYNLEIKNETMITEEESKRANKQVGSYGILDFGDPLVNILAAAAITLKSWKIVAAIMVAGSYHTIAAEVEVHTYVAVRLEFCSNKFNNHRILGKTKGVCLELVEGGLIIVGNALHGGEDDNYFITRGKRDTTIVYQCRFCKNLKFGNPKRARHVSEDAFSNSESPFLEHRGFLVYVLQIRFNVSDP</sequence>
<protein>
    <submittedName>
        <fullName evidence="1 2">Uncharacterized protein</fullName>
    </submittedName>
</protein>
<reference evidence="1 3" key="1">
    <citation type="journal article" date="2011" name="Nature">
        <title>The Medicago genome provides insight into the evolution of rhizobial symbioses.</title>
        <authorList>
            <person name="Young N.D."/>
            <person name="Debelle F."/>
            <person name="Oldroyd G.E."/>
            <person name="Geurts R."/>
            <person name="Cannon S.B."/>
            <person name="Udvardi M.K."/>
            <person name="Benedito V.A."/>
            <person name="Mayer K.F."/>
            <person name="Gouzy J."/>
            <person name="Schoof H."/>
            <person name="Van de Peer Y."/>
            <person name="Proost S."/>
            <person name="Cook D.R."/>
            <person name="Meyers B.C."/>
            <person name="Spannagl M."/>
            <person name="Cheung F."/>
            <person name="De Mita S."/>
            <person name="Krishnakumar V."/>
            <person name="Gundlach H."/>
            <person name="Zhou S."/>
            <person name="Mudge J."/>
            <person name="Bharti A.K."/>
            <person name="Murray J.D."/>
            <person name="Naoumkina M.A."/>
            <person name="Rosen B."/>
            <person name="Silverstein K.A."/>
            <person name="Tang H."/>
            <person name="Rombauts S."/>
            <person name="Zhao P.X."/>
            <person name="Zhou P."/>
            <person name="Barbe V."/>
            <person name="Bardou P."/>
            <person name="Bechner M."/>
            <person name="Bellec A."/>
            <person name="Berger A."/>
            <person name="Berges H."/>
            <person name="Bidwell S."/>
            <person name="Bisseling T."/>
            <person name="Choisne N."/>
            <person name="Couloux A."/>
            <person name="Denny R."/>
            <person name="Deshpande S."/>
            <person name="Dai X."/>
            <person name="Doyle J.J."/>
            <person name="Dudez A.M."/>
            <person name="Farmer A.D."/>
            <person name="Fouteau S."/>
            <person name="Franken C."/>
            <person name="Gibelin C."/>
            <person name="Gish J."/>
            <person name="Goldstein S."/>
            <person name="Gonzalez A.J."/>
            <person name="Green P.J."/>
            <person name="Hallab A."/>
            <person name="Hartog M."/>
            <person name="Hua A."/>
            <person name="Humphray S.J."/>
            <person name="Jeong D.H."/>
            <person name="Jing Y."/>
            <person name="Jocker A."/>
            <person name="Kenton S.M."/>
            <person name="Kim D.J."/>
            <person name="Klee K."/>
            <person name="Lai H."/>
            <person name="Lang C."/>
            <person name="Lin S."/>
            <person name="Macmil S.L."/>
            <person name="Magdelenat G."/>
            <person name="Matthews L."/>
            <person name="McCorrison J."/>
            <person name="Monaghan E.L."/>
            <person name="Mun J.H."/>
            <person name="Najar F.Z."/>
            <person name="Nicholson C."/>
            <person name="Noirot C."/>
            <person name="O'Bleness M."/>
            <person name="Paule C.R."/>
            <person name="Poulain J."/>
            <person name="Prion F."/>
            <person name="Qin B."/>
            <person name="Qu C."/>
            <person name="Retzel E.F."/>
            <person name="Riddle C."/>
            <person name="Sallet E."/>
            <person name="Samain S."/>
            <person name="Samson N."/>
            <person name="Sanders I."/>
            <person name="Saurat O."/>
            <person name="Scarpelli C."/>
            <person name="Schiex T."/>
            <person name="Segurens B."/>
            <person name="Severin A.J."/>
            <person name="Sherrier D.J."/>
            <person name="Shi R."/>
            <person name="Sims S."/>
            <person name="Singer S.R."/>
            <person name="Sinharoy S."/>
            <person name="Sterck L."/>
            <person name="Viollet A."/>
            <person name="Wang B.B."/>
            <person name="Wang K."/>
            <person name="Wang M."/>
            <person name="Wang X."/>
            <person name="Warfsmann J."/>
            <person name="Weissenbach J."/>
            <person name="White D.D."/>
            <person name="White J.D."/>
            <person name="Wiley G.B."/>
            <person name="Wincker P."/>
            <person name="Xing Y."/>
            <person name="Yang L."/>
            <person name="Yao Z."/>
            <person name="Ying F."/>
            <person name="Zhai J."/>
            <person name="Zhou L."/>
            <person name="Zuber A."/>
            <person name="Denarie J."/>
            <person name="Dixon R.A."/>
            <person name="May G.D."/>
            <person name="Schwartz D.C."/>
            <person name="Rogers J."/>
            <person name="Quetier F."/>
            <person name="Town C.D."/>
            <person name="Roe B.A."/>
        </authorList>
    </citation>
    <scope>NUCLEOTIDE SEQUENCE [LARGE SCALE GENOMIC DNA]</scope>
    <source>
        <strain evidence="1">A17</strain>
        <strain evidence="2 3">cv. Jemalong A17</strain>
    </source>
</reference>
<dbReference type="EnsemblPlants" id="KEH33738">
    <property type="protein sequence ID" value="KEH33738"/>
    <property type="gene ID" value="MTR_3g451860"/>
</dbReference>
<dbReference type="EMBL" id="CM001219">
    <property type="protein sequence ID" value="KEH33738.1"/>
    <property type="molecule type" value="Genomic_DNA"/>
</dbReference>
<dbReference type="HOGENOM" id="CLU_850922_0_0_1"/>
<accession>A0A072UXE5</accession>
<evidence type="ECO:0000313" key="1">
    <source>
        <dbReference type="EMBL" id="KEH33738.1"/>
    </source>
</evidence>
<evidence type="ECO:0000313" key="3">
    <source>
        <dbReference type="Proteomes" id="UP000002051"/>
    </source>
</evidence>